<dbReference type="AlphaFoldDB" id="A0A8H4W938"/>
<evidence type="ECO:0000256" key="1">
    <source>
        <dbReference type="SAM" id="Phobius"/>
    </source>
</evidence>
<keyword evidence="1" id="KW-0812">Transmembrane</keyword>
<dbReference type="OrthoDB" id="9451547at2759"/>
<feature type="transmembrane region" description="Helical" evidence="1">
    <location>
        <begin position="127"/>
        <end position="147"/>
    </location>
</feature>
<protein>
    <submittedName>
        <fullName evidence="2">Uncharacterized protein</fullName>
    </submittedName>
</protein>
<feature type="transmembrane region" description="Helical" evidence="1">
    <location>
        <begin position="198"/>
        <end position="219"/>
    </location>
</feature>
<keyword evidence="1" id="KW-1133">Transmembrane helix</keyword>
<name>A0A8H4W938_9HELO</name>
<dbReference type="PANTHER" id="PTHR35043:SF7">
    <property type="entry name" value="TRANSCRIPTION FACTOR DOMAIN-CONTAINING PROTEIN"/>
    <property type="match status" value="1"/>
</dbReference>
<accession>A0A8H4W938</accession>
<organism evidence="2 3">
    <name type="scientific">Cudoniella acicularis</name>
    <dbReference type="NCBI Taxonomy" id="354080"/>
    <lineage>
        <taxon>Eukaryota</taxon>
        <taxon>Fungi</taxon>
        <taxon>Dikarya</taxon>
        <taxon>Ascomycota</taxon>
        <taxon>Pezizomycotina</taxon>
        <taxon>Leotiomycetes</taxon>
        <taxon>Helotiales</taxon>
        <taxon>Tricladiaceae</taxon>
        <taxon>Cudoniella</taxon>
    </lineage>
</organism>
<sequence length="250" mass="28764">MNCWISLLIDRPVEGTKSKFHLAKIAEEDHTDAYAASGRVEGITQANFKTITYWKGNEWARQLRRVEDDQLHTCEMSITEQDGLRWRQVRRLARVPRESIHKIQSAEQEPLGERTLNRAQFEILHRFLHCLGVLFIFGINGVLHTVAWNAPLLKHGEQAVWRGSTVVMTLFGFLYSLKRYFALDICGISWASHISFKEFSFTVVTYFVIGVWVSARLFITVEFYANLAFAPPGVFEAPSWPKPGFFRHGS</sequence>
<dbReference type="Proteomes" id="UP000566819">
    <property type="component" value="Unassembled WGS sequence"/>
</dbReference>
<proteinExistence type="predicted"/>
<evidence type="ECO:0000313" key="3">
    <source>
        <dbReference type="Proteomes" id="UP000566819"/>
    </source>
</evidence>
<dbReference type="EMBL" id="JAAMPI010000079">
    <property type="protein sequence ID" value="KAF4636165.1"/>
    <property type="molecule type" value="Genomic_DNA"/>
</dbReference>
<keyword evidence="3" id="KW-1185">Reference proteome</keyword>
<feature type="transmembrane region" description="Helical" evidence="1">
    <location>
        <begin position="159"/>
        <end position="177"/>
    </location>
</feature>
<dbReference type="PANTHER" id="PTHR35043">
    <property type="entry name" value="TRANSCRIPTION FACTOR DOMAIN-CONTAINING PROTEIN"/>
    <property type="match status" value="1"/>
</dbReference>
<comment type="caution">
    <text evidence="2">The sequence shown here is derived from an EMBL/GenBank/DDBJ whole genome shotgun (WGS) entry which is preliminary data.</text>
</comment>
<evidence type="ECO:0000313" key="2">
    <source>
        <dbReference type="EMBL" id="KAF4636165.1"/>
    </source>
</evidence>
<reference evidence="2 3" key="1">
    <citation type="submission" date="2020-03" db="EMBL/GenBank/DDBJ databases">
        <title>Draft Genome Sequence of Cudoniella acicularis.</title>
        <authorList>
            <person name="Buettner E."/>
            <person name="Kellner H."/>
        </authorList>
    </citation>
    <scope>NUCLEOTIDE SEQUENCE [LARGE SCALE GENOMIC DNA]</scope>
    <source>
        <strain evidence="2 3">DSM 108380</strain>
    </source>
</reference>
<keyword evidence="1" id="KW-0472">Membrane</keyword>
<gene>
    <name evidence="2" type="ORF">G7Y89_g1912</name>
</gene>